<organism evidence="1">
    <name type="scientific">marine metagenome</name>
    <dbReference type="NCBI Taxonomy" id="408172"/>
    <lineage>
        <taxon>unclassified sequences</taxon>
        <taxon>metagenomes</taxon>
        <taxon>ecological metagenomes</taxon>
    </lineage>
</organism>
<dbReference type="EMBL" id="UINC01001785">
    <property type="protein sequence ID" value="SUZ88742.1"/>
    <property type="molecule type" value="Genomic_DNA"/>
</dbReference>
<accession>A0A381RAK4</accession>
<sequence>MKAFKQFKKELDEVLTPTQRFKKRIHFARSKPKRMAGLRRNKMRAIPTGGREALRKQARRKFTTFLKQRVRKDLSASQLQKQSPGQKANIERMVARLKKSPAQKAKMTSWTRAGGKMYRELITKRKNRIKSMRASKRKKK</sequence>
<proteinExistence type="predicted"/>
<reference evidence="1" key="1">
    <citation type="submission" date="2018-05" db="EMBL/GenBank/DDBJ databases">
        <authorList>
            <person name="Lanie J.A."/>
            <person name="Ng W.-L."/>
            <person name="Kazmierczak K.M."/>
            <person name="Andrzejewski T.M."/>
            <person name="Davidsen T.M."/>
            <person name="Wayne K.J."/>
            <person name="Tettelin H."/>
            <person name="Glass J.I."/>
            <person name="Rusch D."/>
            <person name="Podicherti R."/>
            <person name="Tsui H.-C.T."/>
            <person name="Winkler M.E."/>
        </authorList>
    </citation>
    <scope>NUCLEOTIDE SEQUENCE</scope>
</reference>
<gene>
    <name evidence="1" type="ORF">METZ01_LOCUS41596</name>
</gene>
<evidence type="ECO:0000313" key="1">
    <source>
        <dbReference type="EMBL" id="SUZ88742.1"/>
    </source>
</evidence>
<dbReference type="AlphaFoldDB" id="A0A381RAK4"/>
<protein>
    <submittedName>
        <fullName evidence="1">Uncharacterized protein</fullName>
    </submittedName>
</protein>
<name>A0A381RAK4_9ZZZZ</name>